<comment type="caution">
    <text evidence="4">The sequence shown here is derived from an EMBL/GenBank/DDBJ whole genome shotgun (WGS) entry which is preliminary data.</text>
</comment>
<reference evidence="4 5" key="1">
    <citation type="submission" date="2022-09" db="EMBL/GenBank/DDBJ databases">
        <authorList>
            <person name="Palmer J.M."/>
        </authorList>
    </citation>
    <scope>NUCLEOTIDE SEQUENCE [LARGE SCALE GENOMIC DNA]</scope>
    <source>
        <strain evidence="4 5">DSM 7382</strain>
    </source>
</reference>
<evidence type="ECO:0000313" key="5">
    <source>
        <dbReference type="Proteomes" id="UP001385951"/>
    </source>
</evidence>
<name>A0AAW0G016_9APHY</name>
<accession>A0AAW0G016</accession>
<sequence>MSLPRPTDGKTGQRLWGIVRSLFCGITTNKSHERRYSIPNTMTKDTPPPSPTSTNTTLLEKGDVAPPSYTSNHTCAMCGNESWNSSEIQEVPRSRSYPISRGSSVTIVDEKDSTTNSIPSPQFSEYVKTIESTMDSLSDSLRTLSKEIWGMLFSISPRTTITEIRPSDFKEVAYEEKKTHDALTKYMSDQGFIVTPHYHKGEQFETAWKAVYTSPAGKGRTIGLNSEMDALPGIGHACGHNLIAVSGVAVAVALKAFLENHNQPGQSSCSVHLQTDNRDPFLYSAEEHGGGKIRLYEEGAYDDMDVCIMCHPSPGPPNGSTIAPWLALQPFEVEFTGHSAHAAYAPWDGKNALDAAFLAYSSVSVLRQQLKPAYRVHGIVSGSDWEPNVIPNNANMRWIIRAPTRAELEQLRSRIIACFNAAAMATGCEVKIVQGAAYYDVRENSVLGDEYCRLARRYFGVNSNISDQTIPASTDFGNITYKLPCITPIYNIPTKPGGSNHTLDFAESAKAIEAHEATMTTSKSLAATAIRVLTDTEFYNSVRQSFEASIQNDPKDDQTK</sequence>
<organism evidence="4 5">
    <name type="scientific">Cerrena zonata</name>
    <dbReference type="NCBI Taxonomy" id="2478898"/>
    <lineage>
        <taxon>Eukaryota</taxon>
        <taxon>Fungi</taxon>
        <taxon>Dikarya</taxon>
        <taxon>Basidiomycota</taxon>
        <taxon>Agaricomycotina</taxon>
        <taxon>Agaricomycetes</taxon>
        <taxon>Polyporales</taxon>
        <taxon>Cerrenaceae</taxon>
        <taxon>Cerrena</taxon>
    </lineage>
</organism>
<dbReference type="GO" id="GO:0016805">
    <property type="term" value="F:dipeptidase activity"/>
    <property type="evidence" value="ECO:0007669"/>
    <property type="project" value="TreeGrafter"/>
</dbReference>
<dbReference type="FunFam" id="3.30.70.360:FF:000004">
    <property type="entry name" value="Peptidase M20 domain-containing protein 2"/>
    <property type="match status" value="1"/>
</dbReference>
<gene>
    <name evidence="4" type="ORF">QCA50_011046</name>
</gene>
<dbReference type="PANTHER" id="PTHR30575:SF0">
    <property type="entry name" value="XAA-ARG DIPEPTIDASE"/>
    <property type="match status" value="1"/>
</dbReference>
<comment type="similarity">
    <text evidence="1">Belongs to the peptidase M20A family.</text>
</comment>
<dbReference type="Pfam" id="PF07687">
    <property type="entry name" value="M20_dimer"/>
    <property type="match status" value="1"/>
</dbReference>
<dbReference type="Pfam" id="PF01546">
    <property type="entry name" value="Peptidase_M20"/>
    <property type="match status" value="1"/>
</dbReference>
<dbReference type="SUPFAM" id="SSF55031">
    <property type="entry name" value="Bacterial exopeptidase dimerisation domain"/>
    <property type="match status" value="1"/>
</dbReference>
<dbReference type="EMBL" id="JASBNA010000019">
    <property type="protein sequence ID" value="KAK7685702.1"/>
    <property type="molecule type" value="Genomic_DNA"/>
</dbReference>
<dbReference type="InterPro" id="IPR011650">
    <property type="entry name" value="Peptidase_M20_dimer"/>
</dbReference>
<dbReference type="AlphaFoldDB" id="A0AAW0G016"/>
<dbReference type="CDD" id="cd05672">
    <property type="entry name" value="M20_ACY1L2-like"/>
    <property type="match status" value="1"/>
</dbReference>
<keyword evidence="5" id="KW-1185">Reference proteome</keyword>
<dbReference type="SUPFAM" id="SSF53187">
    <property type="entry name" value="Zn-dependent exopeptidases"/>
    <property type="match status" value="1"/>
</dbReference>
<dbReference type="InterPro" id="IPR002933">
    <property type="entry name" value="Peptidase_M20"/>
</dbReference>
<dbReference type="PANTHER" id="PTHR30575">
    <property type="entry name" value="PEPTIDASE M20"/>
    <property type="match status" value="1"/>
</dbReference>
<evidence type="ECO:0000259" key="3">
    <source>
        <dbReference type="Pfam" id="PF07687"/>
    </source>
</evidence>
<evidence type="ECO:0000256" key="2">
    <source>
        <dbReference type="SAM" id="MobiDB-lite"/>
    </source>
</evidence>
<dbReference type="InterPro" id="IPR052030">
    <property type="entry name" value="Peptidase_M20/M20A_hydrolases"/>
</dbReference>
<feature type="domain" description="Peptidase M20 dimerisation" evidence="3">
    <location>
        <begin position="331"/>
        <end position="423"/>
    </location>
</feature>
<protein>
    <recommendedName>
        <fullName evidence="3">Peptidase M20 dimerisation domain-containing protein</fullName>
    </recommendedName>
</protein>
<dbReference type="Gene3D" id="3.30.70.360">
    <property type="match status" value="1"/>
</dbReference>
<dbReference type="Gene3D" id="3.40.630.10">
    <property type="entry name" value="Zn peptidases"/>
    <property type="match status" value="1"/>
</dbReference>
<evidence type="ECO:0000313" key="4">
    <source>
        <dbReference type="EMBL" id="KAK7685702.1"/>
    </source>
</evidence>
<evidence type="ECO:0000256" key="1">
    <source>
        <dbReference type="ARBA" id="ARBA00006247"/>
    </source>
</evidence>
<proteinExistence type="inferred from homology"/>
<feature type="region of interest" description="Disordered" evidence="2">
    <location>
        <begin position="38"/>
        <end position="66"/>
    </location>
</feature>
<dbReference type="InterPro" id="IPR036264">
    <property type="entry name" value="Bact_exopeptidase_dim_dom"/>
</dbReference>
<dbReference type="Proteomes" id="UP001385951">
    <property type="component" value="Unassembled WGS sequence"/>
</dbReference>